<dbReference type="EMBL" id="MJFZ01000122">
    <property type="protein sequence ID" value="RAW37022.1"/>
    <property type="molecule type" value="Genomic_DNA"/>
</dbReference>
<reference evidence="3 4" key="1">
    <citation type="submission" date="2018-01" db="EMBL/GenBank/DDBJ databases">
        <title>Draft genome of the strawberry crown rot pathogen Phytophthora cactorum.</title>
        <authorList>
            <person name="Armitage A.D."/>
            <person name="Lysoe E."/>
            <person name="Nellist C.F."/>
            <person name="Harrison R.J."/>
            <person name="Brurberg M.B."/>
        </authorList>
    </citation>
    <scope>NUCLEOTIDE SEQUENCE [LARGE SCALE GENOMIC DNA]</scope>
    <source>
        <strain evidence="3 4">10300</strain>
    </source>
</reference>
<evidence type="ECO:0000313" key="2">
    <source>
        <dbReference type="EMBL" id="KAG2947887.1"/>
    </source>
</evidence>
<dbReference type="Proteomes" id="UP000251314">
    <property type="component" value="Unassembled WGS sequence"/>
</dbReference>
<feature type="region of interest" description="Disordered" evidence="1">
    <location>
        <begin position="106"/>
        <end position="126"/>
    </location>
</feature>
<evidence type="ECO:0000256" key="1">
    <source>
        <dbReference type="SAM" id="MobiDB-lite"/>
    </source>
</evidence>
<dbReference type="VEuPathDB" id="FungiDB:PC110_g6689"/>
<keyword evidence="4" id="KW-1185">Reference proteome</keyword>
<dbReference type="Proteomes" id="UP000736787">
    <property type="component" value="Unassembled WGS sequence"/>
</dbReference>
<gene>
    <name evidence="3" type="ORF">PC110_g6689</name>
    <name evidence="2" type="ORF">PC117_g6468</name>
</gene>
<organism evidence="3 4">
    <name type="scientific">Phytophthora cactorum</name>
    <dbReference type="NCBI Taxonomy" id="29920"/>
    <lineage>
        <taxon>Eukaryota</taxon>
        <taxon>Sar</taxon>
        <taxon>Stramenopiles</taxon>
        <taxon>Oomycota</taxon>
        <taxon>Peronosporomycetes</taxon>
        <taxon>Peronosporales</taxon>
        <taxon>Peronosporaceae</taxon>
        <taxon>Phytophthora</taxon>
    </lineage>
</organism>
<comment type="caution">
    <text evidence="3">The sequence shown here is derived from an EMBL/GenBank/DDBJ whole genome shotgun (WGS) entry which is preliminary data.</text>
</comment>
<dbReference type="AlphaFoldDB" id="A0A329SN59"/>
<protein>
    <submittedName>
        <fullName evidence="3">Uncharacterized protein</fullName>
    </submittedName>
</protein>
<sequence>MSPSTSPVTPLTGVYNCSLQSRRVLLLVTLDTTSDILDVTDALRLLLLRGRDRPDEVGVVTSPSPCPGVTAPSVPNEESVYAAQSMRSMTLSQWYRCHTTCISRAPPMMPRPTVDHAPRATQRRVSDPTHITRRITCHPTSARWSS</sequence>
<dbReference type="EMBL" id="RCMK01000123">
    <property type="protein sequence ID" value="KAG2947887.1"/>
    <property type="molecule type" value="Genomic_DNA"/>
</dbReference>
<name>A0A329SN59_9STRA</name>
<accession>A0A329SN59</accession>
<reference evidence="2" key="2">
    <citation type="submission" date="2018-10" db="EMBL/GenBank/DDBJ databases">
        <title>Effector identification in a new, highly contiguous assembly of the strawberry crown rot pathogen Phytophthora cactorum.</title>
        <authorList>
            <person name="Armitage A.D."/>
            <person name="Nellist C.F."/>
            <person name="Bates H."/>
            <person name="Vickerstaff R.J."/>
            <person name="Harrison R.J."/>
        </authorList>
    </citation>
    <scope>NUCLEOTIDE SEQUENCE</scope>
    <source>
        <strain evidence="2">4040</strain>
    </source>
</reference>
<evidence type="ECO:0000313" key="4">
    <source>
        <dbReference type="Proteomes" id="UP000251314"/>
    </source>
</evidence>
<evidence type="ECO:0000313" key="3">
    <source>
        <dbReference type="EMBL" id="RAW37022.1"/>
    </source>
</evidence>
<proteinExistence type="predicted"/>